<evidence type="ECO:0000256" key="5">
    <source>
        <dbReference type="PIRSR" id="PIRSR600821-50"/>
    </source>
</evidence>
<dbReference type="EC" id="5.1.1.1" evidence="4"/>
<feature type="modified residue" description="N6-(pyridoxal phosphate)lysine" evidence="4 5">
    <location>
        <position position="41"/>
    </location>
</feature>
<dbReference type="FunFam" id="3.20.20.10:FF:000002">
    <property type="entry name" value="Alanine racemase"/>
    <property type="match status" value="1"/>
</dbReference>
<comment type="function">
    <text evidence="4">Catalyzes the interconversion of L-alanine and D-alanine. May also act on other amino acids.</text>
</comment>
<dbReference type="InterPro" id="IPR011079">
    <property type="entry name" value="Ala_racemase_C"/>
</dbReference>
<dbReference type="InterPro" id="IPR001608">
    <property type="entry name" value="Ala_racemase_N"/>
</dbReference>
<evidence type="ECO:0000256" key="1">
    <source>
        <dbReference type="ARBA" id="ARBA00001933"/>
    </source>
</evidence>
<gene>
    <name evidence="8" type="ORF">A3A20_00915</name>
</gene>
<dbReference type="Proteomes" id="UP000178946">
    <property type="component" value="Unassembled WGS sequence"/>
</dbReference>
<dbReference type="PANTHER" id="PTHR30511">
    <property type="entry name" value="ALANINE RACEMASE"/>
    <property type="match status" value="1"/>
</dbReference>
<feature type="active site" description="Proton acceptor; specific for L-alanine" evidence="4">
    <location>
        <position position="270"/>
    </location>
</feature>
<dbReference type="Gene3D" id="3.20.20.10">
    <property type="entry name" value="Alanine racemase"/>
    <property type="match status" value="1"/>
</dbReference>
<dbReference type="SUPFAM" id="SSF51419">
    <property type="entry name" value="PLP-binding barrel"/>
    <property type="match status" value="1"/>
</dbReference>
<feature type="binding site" evidence="4 6">
    <location>
        <position position="318"/>
    </location>
    <ligand>
        <name>substrate</name>
    </ligand>
</feature>
<evidence type="ECO:0000313" key="8">
    <source>
        <dbReference type="EMBL" id="OGM90652.1"/>
    </source>
</evidence>
<dbReference type="PROSITE" id="PS00395">
    <property type="entry name" value="ALANINE_RACEMASE"/>
    <property type="match status" value="1"/>
</dbReference>
<dbReference type="GO" id="GO:0008784">
    <property type="term" value="F:alanine racemase activity"/>
    <property type="evidence" value="ECO:0007669"/>
    <property type="project" value="UniProtKB-UniRule"/>
</dbReference>
<accession>A0A1F8DQD0</accession>
<feature type="domain" description="Alanine racemase C-terminal" evidence="7">
    <location>
        <begin position="249"/>
        <end position="376"/>
    </location>
</feature>
<evidence type="ECO:0000256" key="3">
    <source>
        <dbReference type="ARBA" id="ARBA00023235"/>
    </source>
</evidence>
<dbReference type="EMBL" id="MGIR01000010">
    <property type="protein sequence ID" value="OGM90652.1"/>
    <property type="molecule type" value="Genomic_DNA"/>
</dbReference>
<dbReference type="InterPro" id="IPR000821">
    <property type="entry name" value="Ala_racemase"/>
</dbReference>
<name>A0A1F8DQD0_9BACT</name>
<dbReference type="SUPFAM" id="SSF50621">
    <property type="entry name" value="Alanine racemase C-terminal domain-like"/>
    <property type="match status" value="1"/>
</dbReference>
<dbReference type="Pfam" id="PF00842">
    <property type="entry name" value="Ala_racemase_C"/>
    <property type="match status" value="1"/>
</dbReference>
<dbReference type="GO" id="GO:0005829">
    <property type="term" value="C:cytosol"/>
    <property type="evidence" value="ECO:0007669"/>
    <property type="project" value="TreeGrafter"/>
</dbReference>
<dbReference type="STRING" id="1802557.A3A20_00915"/>
<dbReference type="Pfam" id="PF01168">
    <property type="entry name" value="Ala_racemase_N"/>
    <property type="match status" value="1"/>
</dbReference>
<reference evidence="8 9" key="1">
    <citation type="journal article" date="2016" name="Nat. Commun.">
        <title>Thousands of microbial genomes shed light on interconnected biogeochemical processes in an aquifer system.</title>
        <authorList>
            <person name="Anantharaman K."/>
            <person name="Brown C.T."/>
            <person name="Hug L.A."/>
            <person name="Sharon I."/>
            <person name="Castelle C.J."/>
            <person name="Probst A.J."/>
            <person name="Thomas B.C."/>
            <person name="Singh A."/>
            <person name="Wilkins M.J."/>
            <person name="Karaoz U."/>
            <person name="Brodie E.L."/>
            <person name="Williams K.H."/>
            <person name="Hubbard S.S."/>
            <person name="Banfield J.F."/>
        </authorList>
    </citation>
    <scope>NUCLEOTIDE SEQUENCE [LARGE SCALE GENOMIC DNA]</scope>
</reference>
<dbReference type="PRINTS" id="PR00992">
    <property type="entry name" value="ALARACEMASE"/>
</dbReference>
<evidence type="ECO:0000256" key="2">
    <source>
        <dbReference type="ARBA" id="ARBA00022898"/>
    </source>
</evidence>
<sequence length="376" mass="41898">MSVKKKYLKTWVEIDKSAAEHNLKTFRNVVKRRSKLMAVVKSNAYGHGLFAFSKMIDRSGVDGFCVDSFTEGAHLRREGIKKPILVLNYTFPELFSAAKKENIILSISSREGLERLKKLSPAKRPDFHLKIDTGMNRQGFYAETVSAVAEFIARNKLPMKGLFTHFSSAKNVENTAYTKKQFTGFIEAEKKLRSAGLDGFTHHVAATGGTLISADYHLDLVRLGIGLYGLWPSKELERQLGSKISLKPILSWRAVVGEVKEAGKGSFVGYDMVERLNRKTLLAVIPVGYWHGFFRSLSGIGYVIIQGRKARILGRVSMDIIVVDATGIPVKSGDVATILGRDGAEEIKAFETAEKAGTTHYEFLTRINPLIERRII</sequence>
<feature type="active site" description="Proton acceptor; specific for D-alanine" evidence="4">
    <location>
        <position position="41"/>
    </location>
</feature>
<dbReference type="NCBIfam" id="TIGR00492">
    <property type="entry name" value="alr"/>
    <property type="match status" value="1"/>
</dbReference>
<dbReference type="GO" id="GO:0030632">
    <property type="term" value="P:D-alanine biosynthetic process"/>
    <property type="evidence" value="ECO:0007669"/>
    <property type="project" value="UniProtKB-UniRule"/>
</dbReference>
<comment type="pathway">
    <text evidence="4">Amino-acid biosynthesis; D-alanine biosynthesis; D-alanine from L-alanine: step 1/1.</text>
</comment>
<dbReference type="CDD" id="cd00430">
    <property type="entry name" value="PLPDE_III_AR"/>
    <property type="match status" value="1"/>
</dbReference>
<evidence type="ECO:0000259" key="7">
    <source>
        <dbReference type="SMART" id="SM01005"/>
    </source>
</evidence>
<dbReference type="HAMAP" id="MF_01201">
    <property type="entry name" value="Ala_racemase"/>
    <property type="match status" value="1"/>
</dbReference>
<evidence type="ECO:0000313" key="9">
    <source>
        <dbReference type="Proteomes" id="UP000178946"/>
    </source>
</evidence>
<keyword evidence="3 4" id="KW-0413">Isomerase</keyword>
<keyword evidence="2 4" id="KW-0663">Pyridoxal phosphate</keyword>
<comment type="cofactor">
    <cofactor evidence="1 4 5">
        <name>pyridoxal 5'-phosphate</name>
        <dbReference type="ChEBI" id="CHEBI:597326"/>
    </cofactor>
</comment>
<dbReference type="Gene3D" id="2.40.37.10">
    <property type="entry name" value="Lyase, Ornithine Decarboxylase, Chain A, domain 1"/>
    <property type="match status" value="1"/>
</dbReference>
<dbReference type="InterPro" id="IPR009006">
    <property type="entry name" value="Ala_racemase/Decarboxylase_C"/>
</dbReference>
<dbReference type="InterPro" id="IPR029066">
    <property type="entry name" value="PLP-binding_barrel"/>
</dbReference>
<protein>
    <recommendedName>
        <fullName evidence="4">Alanine racemase</fullName>
        <ecNumber evidence="4">5.1.1.1</ecNumber>
    </recommendedName>
</protein>
<evidence type="ECO:0000256" key="6">
    <source>
        <dbReference type="PIRSR" id="PIRSR600821-52"/>
    </source>
</evidence>
<feature type="binding site" evidence="4 6">
    <location>
        <position position="137"/>
    </location>
    <ligand>
        <name>substrate</name>
    </ligand>
</feature>
<dbReference type="GO" id="GO:0030170">
    <property type="term" value="F:pyridoxal phosphate binding"/>
    <property type="evidence" value="ECO:0007669"/>
    <property type="project" value="UniProtKB-UniRule"/>
</dbReference>
<comment type="catalytic activity">
    <reaction evidence="4">
        <text>L-alanine = D-alanine</text>
        <dbReference type="Rhea" id="RHEA:20249"/>
        <dbReference type="ChEBI" id="CHEBI:57416"/>
        <dbReference type="ChEBI" id="CHEBI:57972"/>
        <dbReference type="EC" id="5.1.1.1"/>
    </reaction>
</comment>
<organism evidence="8 9">
    <name type="scientific">Candidatus Wolfebacteria bacterium RIFCSPLOWO2_01_FULL_45_19</name>
    <dbReference type="NCBI Taxonomy" id="1802557"/>
    <lineage>
        <taxon>Bacteria</taxon>
        <taxon>Candidatus Wolfeibacteriota</taxon>
    </lineage>
</organism>
<dbReference type="SMART" id="SM01005">
    <property type="entry name" value="Ala_racemase_C"/>
    <property type="match status" value="1"/>
</dbReference>
<comment type="caution">
    <text evidence="8">The sequence shown here is derived from an EMBL/GenBank/DDBJ whole genome shotgun (WGS) entry which is preliminary data.</text>
</comment>
<evidence type="ECO:0000256" key="4">
    <source>
        <dbReference type="HAMAP-Rule" id="MF_01201"/>
    </source>
</evidence>
<dbReference type="InterPro" id="IPR020622">
    <property type="entry name" value="Ala_racemase_pyridoxalP-BS"/>
</dbReference>
<comment type="similarity">
    <text evidence="4">Belongs to the alanine racemase family.</text>
</comment>
<dbReference type="PANTHER" id="PTHR30511:SF0">
    <property type="entry name" value="ALANINE RACEMASE, CATABOLIC-RELATED"/>
    <property type="match status" value="1"/>
</dbReference>
<proteinExistence type="inferred from homology"/>
<dbReference type="UniPathway" id="UPA00042">
    <property type="reaction ID" value="UER00497"/>
</dbReference>
<dbReference type="AlphaFoldDB" id="A0A1F8DQD0"/>